<dbReference type="Gene3D" id="3.30.110.190">
    <property type="match status" value="1"/>
</dbReference>
<evidence type="ECO:0008006" key="4">
    <source>
        <dbReference type="Google" id="ProtNLM"/>
    </source>
</evidence>
<evidence type="ECO:0000256" key="1">
    <source>
        <dbReference type="SAM" id="MobiDB-lite"/>
    </source>
</evidence>
<dbReference type="AlphaFoldDB" id="A0A238WQ52"/>
<proteinExistence type="predicted"/>
<name>A0A238WQ52_9PSEU</name>
<dbReference type="RefSeq" id="WP_089300890.1">
    <property type="nucleotide sequence ID" value="NZ_FZNW01000007.1"/>
</dbReference>
<feature type="region of interest" description="Disordered" evidence="1">
    <location>
        <begin position="1"/>
        <end position="25"/>
    </location>
</feature>
<accession>A0A238WQ52</accession>
<dbReference type="InterPro" id="IPR025506">
    <property type="entry name" value="Abi_alpha"/>
</dbReference>
<evidence type="ECO:0000313" key="2">
    <source>
        <dbReference type="EMBL" id="SNR48384.1"/>
    </source>
</evidence>
<protein>
    <recommendedName>
        <fullName evidence="4">DUF4393 domain-containing protein</fullName>
    </recommendedName>
</protein>
<sequence>MAGHETGHETGHDTGQGRSTTGPGLGDVLDISVRLTGTALSVAGRLGTDVATHAVSVSRDVVEGAWEGRPPAELAGVVLHGWVRGVRKAFGLDSDGYGTDERFGGPMPAPATPLPGQARSAVIEMPATPANGRAPQGARSELRQRGQELLYRSTALDDPDEHPALAVILRELSPDEARIIRYLAAAGPQALVDVLAHNPMSRKQREMLHHFSLLGREAGCIRPERVPVYLDNLVRLGLIHVRPYRLRGQPNYDLLYAQPEMKQIRRPGGRLVRLKTVHKGVELSEFGKELFCRCLETEQHRIAASPGKL</sequence>
<dbReference type="EMBL" id="FZNW01000007">
    <property type="protein sequence ID" value="SNR48384.1"/>
    <property type="molecule type" value="Genomic_DNA"/>
</dbReference>
<organism evidence="2 3">
    <name type="scientific">Haloechinothrix alba</name>
    <dbReference type="NCBI Taxonomy" id="664784"/>
    <lineage>
        <taxon>Bacteria</taxon>
        <taxon>Bacillati</taxon>
        <taxon>Actinomycetota</taxon>
        <taxon>Actinomycetes</taxon>
        <taxon>Pseudonocardiales</taxon>
        <taxon>Pseudonocardiaceae</taxon>
        <taxon>Haloechinothrix</taxon>
    </lineage>
</organism>
<dbReference type="Pfam" id="PF14337">
    <property type="entry name" value="Abi_alpha"/>
    <property type="match status" value="1"/>
</dbReference>
<gene>
    <name evidence="2" type="ORF">SAMN06265360_10750</name>
</gene>
<keyword evidence="3" id="KW-1185">Reference proteome</keyword>
<reference evidence="2 3" key="1">
    <citation type="submission" date="2017-06" db="EMBL/GenBank/DDBJ databases">
        <authorList>
            <person name="Kim H.J."/>
            <person name="Triplett B.A."/>
        </authorList>
    </citation>
    <scope>NUCLEOTIDE SEQUENCE [LARGE SCALE GENOMIC DNA]</scope>
    <source>
        <strain evidence="2 3">DSM 45207</strain>
    </source>
</reference>
<dbReference type="OrthoDB" id="7061144at2"/>
<evidence type="ECO:0000313" key="3">
    <source>
        <dbReference type="Proteomes" id="UP000198348"/>
    </source>
</evidence>
<feature type="compositionally biased region" description="Basic and acidic residues" evidence="1">
    <location>
        <begin position="1"/>
        <end position="12"/>
    </location>
</feature>
<dbReference type="Proteomes" id="UP000198348">
    <property type="component" value="Unassembled WGS sequence"/>
</dbReference>